<accession>J0P681</accession>
<dbReference type="PROSITE" id="PS51257">
    <property type="entry name" value="PROKAR_LIPOPROTEIN"/>
    <property type="match status" value="1"/>
</dbReference>
<dbReference type="AlphaFoldDB" id="J0P681"/>
<organism evidence="1 2">
    <name type="scientific">Saprospira grandis DSM 2844</name>
    <dbReference type="NCBI Taxonomy" id="694433"/>
    <lineage>
        <taxon>Bacteria</taxon>
        <taxon>Pseudomonadati</taxon>
        <taxon>Bacteroidota</taxon>
        <taxon>Saprospiria</taxon>
        <taxon>Saprospirales</taxon>
        <taxon>Saprospiraceae</taxon>
        <taxon>Saprospira</taxon>
    </lineage>
</organism>
<protein>
    <recommendedName>
        <fullName evidence="3">Lipoprotein</fullName>
    </recommendedName>
</protein>
<dbReference type="Proteomes" id="UP000005113">
    <property type="component" value="Unassembled WGS sequence"/>
</dbReference>
<evidence type="ECO:0000313" key="2">
    <source>
        <dbReference type="Proteomes" id="UP000005113"/>
    </source>
</evidence>
<name>J0P681_9BACT</name>
<dbReference type="RefSeq" id="WP_002658322.1">
    <property type="nucleotide sequence ID" value="NZ_JH719942.1"/>
</dbReference>
<proteinExistence type="predicted"/>
<reference evidence="2" key="1">
    <citation type="journal article" date="2012" name="Stand. Genomic Sci.">
        <title>Permanent draft genome sequence of the gliding predator Saprospira grandis strain Sa g1 (= HR1).</title>
        <authorList>
            <person name="Mavromatis K."/>
            <person name="Chertkov O."/>
            <person name="Lapidus A."/>
            <person name="Nolan M."/>
            <person name="Lucas S."/>
            <person name="Tice H."/>
            <person name="Del Rio T.G."/>
            <person name="Cheng J.F."/>
            <person name="Han C."/>
            <person name="Tapia R."/>
            <person name="Bruce D."/>
            <person name="Goodwin L.A."/>
            <person name="Pitluck S."/>
            <person name="Huntemann M."/>
            <person name="Liolios K."/>
            <person name="Pagani I."/>
            <person name="Ivanova N."/>
            <person name="Mikhailova N."/>
            <person name="Pati A."/>
            <person name="Chen A."/>
            <person name="Palaniappan K."/>
            <person name="Land M."/>
            <person name="Brambilla E.M."/>
            <person name="Rohde M."/>
            <person name="Spring S."/>
            <person name="Goker M."/>
            <person name="Detter J.C."/>
            <person name="Bristow J."/>
            <person name="Eisen J.A."/>
            <person name="Markowitz V."/>
            <person name="Hugenholtz P."/>
            <person name="Kyrpides N.C."/>
            <person name="Klenk H.P."/>
            <person name="Woyke T."/>
        </authorList>
    </citation>
    <scope>NUCLEOTIDE SEQUENCE [LARGE SCALE GENOMIC DNA]</scope>
    <source>
        <strain evidence="2">DSM 2844</strain>
    </source>
</reference>
<gene>
    <name evidence="1" type="ORF">SapgrDRAFT_1254</name>
</gene>
<dbReference type="EMBL" id="JH719942">
    <property type="protein sequence ID" value="EJF52977.1"/>
    <property type="molecule type" value="Genomic_DNA"/>
</dbReference>
<evidence type="ECO:0000313" key="1">
    <source>
        <dbReference type="EMBL" id="EJF52977.1"/>
    </source>
</evidence>
<sequence length="366" mass="42212">MKKISYSILCFWVLLSCQFSETPTQEGPSEEVLAEKPAEDLPPKPHCVCNDRILDADSCDLLFQNILGHYKGVKMEKIGSVKWGRNHLGNTSIEVAEAEKDKALIIERDRYIYGEDTFSFKKVALVSLSLTTFFGTGTSGVFPVDTSRFKWRDSVDYYVLTLEEDPPNFYNIMVINGRYYSFPIEDYLMELEREEQFEYTHFVEKKPSPIRGEEANTVPTDSAKGLLNDLIGIYKQGEGLRLGSLRWGADYLGRSTKEDLRKAQSKRYEIKKGQLIYGKDTVLYERAVCWQEPLYAFLETAKEGVFPLDSSKFDFSGYDTVTVYNFRKLTAVSKGLDKELFPNRMMSIKGKMYLWILDDYWTEVEK</sequence>
<evidence type="ECO:0008006" key="3">
    <source>
        <dbReference type="Google" id="ProtNLM"/>
    </source>
</evidence>
<dbReference type="HOGENOM" id="CLU_756243_0_0_10"/>